<reference evidence="4" key="1">
    <citation type="submission" date="2020-11" db="EMBL/GenBank/DDBJ databases">
        <authorList>
            <person name="Tran Van P."/>
        </authorList>
    </citation>
    <scope>NUCLEOTIDE SEQUENCE</scope>
</reference>
<name>A0A7R9LTU9_9ACAR</name>
<dbReference type="Pfam" id="PF01633">
    <property type="entry name" value="Choline_kinase"/>
    <property type="match status" value="1"/>
</dbReference>
<keyword evidence="1" id="KW-0594">Phospholipid biosynthesis</keyword>
<dbReference type="GO" id="GO:0005737">
    <property type="term" value="C:cytoplasm"/>
    <property type="evidence" value="ECO:0007669"/>
    <property type="project" value="TreeGrafter"/>
</dbReference>
<keyword evidence="1" id="KW-0444">Lipid biosynthesis</keyword>
<evidence type="ECO:0000313" key="5">
    <source>
        <dbReference type="Proteomes" id="UP000728032"/>
    </source>
</evidence>
<dbReference type="Gene3D" id="3.90.1200.10">
    <property type="match status" value="1"/>
</dbReference>
<dbReference type="PANTHER" id="PTHR22603:SF93">
    <property type="entry name" value="RE24176P"/>
    <property type="match status" value="1"/>
</dbReference>
<keyword evidence="5" id="KW-1185">Reference proteome</keyword>
<keyword evidence="2" id="KW-1208">Phospholipid metabolism</keyword>
<dbReference type="InterPro" id="IPR011009">
    <property type="entry name" value="Kinase-like_dom_sf"/>
</dbReference>
<evidence type="ECO:0000256" key="2">
    <source>
        <dbReference type="ARBA" id="ARBA00023264"/>
    </source>
</evidence>
<dbReference type="AlphaFoldDB" id="A0A7R9LTU9"/>
<gene>
    <name evidence="4" type="ORF">ONB1V03_LOCUS6409</name>
</gene>
<evidence type="ECO:0000256" key="3">
    <source>
        <dbReference type="ARBA" id="ARBA00038211"/>
    </source>
</evidence>
<evidence type="ECO:0000313" key="4">
    <source>
        <dbReference type="EMBL" id="CAD7647760.1"/>
    </source>
</evidence>
<evidence type="ECO:0000256" key="1">
    <source>
        <dbReference type="ARBA" id="ARBA00023209"/>
    </source>
</evidence>
<dbReference type="PANTHER" id="PTHR22603">
    <property type="entry name" value="CHOLINE/ETHANOALAMINE KINASE"/>
    <property type="match status" value="1"/>
</dbReference>
<dbReference type="OrthoDB" id="6516455at2759"/>
<protein>
    <recommendedName>
        <fullName evidence="6">Choline kinase</fullName>
    </recommendedName>
</protein>
<keyword evidence="1" id="KW-0443">Lipid metabolism</keyword>
<accession>A0A7R9LTU9</accession>
<dbReference type="SUPFAM" id="SSF56112">
    <property type="entry name" value="Protein kinase-like (PK-like)"/>
    <property type="match status" value="1"/>
</dbReference>
<proteinExistence type="inferred from homology"/>
<dbReference type="GO" id="GO:0004103">
    <property type="term" value="F:choline kinase activity"/>
    <property type="evidence" value="ECO:0007669"/>
    <property type="project" value="TreeGrafter"/>
</dbReference>
<comment type="similarity">
    <text evidence="3">Belongs to the choline/ethanolamine kinase family.</text>
</comment>
<dbReference type="Gene3D" id="3.30.200.20">
    <property type="entry name" value="Phosphorylase Kinase, domain 1"/>
    <property type="match status" value="1"/>
</dbReference>
<dbReference type="GO" id="GO:0004305">
    <property type="term" value="F:ethanolamine kinase activity"/>
    <property type="evidence" value="ECO:0007669"/>
    <property type="project" value="TreeGrafter"/>
</dbReference>
<evidence type="ECO:0008006" key="6">
    <source>
        <dbReference type="Google" id="ProtNLM"/>
    </source>
</evidence>
<dbReference type="EMBL" id="OC917698">
    <property type="protein sequence ID" value="CAD7647760.1"/>
    <property type="molecule type" value="Genomic_DNA"/>
</dbReference>
<dbReference type="EMBL" id="CAJPVJ010002873">
    <property type="protein sequence ID" value="CAG2166894.1"/>
    <property type="molecule type" value="Genomic_DNA"/>
</dbReference>
<dbReference type="GO" id="GO:0006646">
    <property type="term" value="P:phosphatidylethanolamine biosynthetic process"/>
    <property type="evidence" value="ECO:0007669"/>
    <property type="project" value="TreeGrafter"/>
</dbReference>
<sequence>MSSNDCHSKSLKDLKAGEEFDLEKVVLIRGQTPHGIKERCLQLCRDYLAHNWIQQTVDSIQVRTIPGSLNNELYYCGVNEPSLTSTAPQEVVIRLYGRKVYNNLNSDGNERLKDMRSERLSDVITSLMLSETQLGPKIYGLFEDGQIQHYYQHRHFKLEEQNNLKLVEELFRKIARVHALDVPLPKKHWIFREMDLNCEEAYRRPAINEMIEGLNCETIKSHDLKAEVQPAINEMIEGLNCETIKSHDLKAEVQWLKDMSVKIDSPLVFSHNDLFSSNVLVLDNETASGDQLVICDYEYSSYGFRGMDLGTIINEWGRLRTDILTVHTFADDSTIKQLLQYYVSENEIIFGKSWSQNGMNSTEQLLKEVKFC</sequence>
<dbReference type="Proteomes" id="UP000728032">
    <property type="component" value="Unassembled WGS sequence"/>
</dbReference>
<organism evidence="4">
    <name type="scientific">Oppiella nova</name>
    <dbReference type="NCBI Taxonomy" id="334625"/>
    <lineage>
        <taxon>Eukaryota</taxon>
        <taxon>Metazoa</taxon>
        <taxon>Ecdysozoa</taxon>
        <taxon>Arthropoda</taxon>
        <taxon>Chelicerata</taxon>
        <taxon>Arachnida</taxon>
        <taxon>Acari</taxon>
        <taxon>Acariformes</taxon>
        <taxon>Sarcoptiformes</taxon>
        <taxon>Oribatida</taxon>
        <taxon>Brachypylina</taxon>
        <taxon>Oppioidea</taxon>
        <taxon>Oppiidae</taxon>
        <taxon>Oppiella</taxon>
    </lineage>
</organism>